<keyword evidence="2" id="KW-0812">Transmembrane</keyword>
<evidence type="ECO:0000313" key="4">
    <source>
        <dbReference type="Proteomes" id="UP000054630"/>
    </source>
</evidence>
<feature type="transmembrane region" description="Helical" evidence="2">
    <location>
        <begin position="18"/>
        <end position="36"/>
    </location>
</feature>
<dbReference type="Proteomes" id="UP000054630">
    <property type="component" value="Unassembled WGS sequence"/>
</dbReference>
<comment type="caution">
    <text evidence="3">The sequence shown here is derived from an EMBL/GenBank/DDBJ whole genome shotgun (WGS) entry which is preliminary data.</text>
</comment>
<feature type="compositionally biased region" description="Pro residues" evidence="1">
    <location>
        <begin position="74"/>
        <end position="83"/>
    </location>
</feature>
<evidence type="ECO:0000256" key="2">
    <source>
        <dbReference type="SAM" id="Phobius"/>
    </source>
</evidence>
<dbReference type="OrthoDB" id="10572677at2759"/>
<dbReference type="AlphaFoldDB" id="A0A0V0S4V1"/>
<name>A0A0V0S4V1_9BILA</name>
<evidence type="ECO:0000313" key="3">
    <source>
        <dbReference type="EMBL" id="KRX21671.1"/>
    </source>
</evidence>
<keyword evidence="2" id="KW-1133">Transmembrane helix</keyword>
<keyword evidence="4" id="KW-1185">Reference proteome</keyword>
<keyword evidence="2" id="KW-0472">Membrane</keyword>
<feature type="transmembrane region" description="Helical" evidence="2">
    <location>
        <begin position="104"/>
        <end position="124"/>
    </location>
</feature>
<reference evidence="3 4" key="1">
    <citation type="submission" date="2015-01" db="EMBL/GenBank/DDBJ databases">
        <title>Evolution of Trichinella species and genotypes.</title>
        <authorList>
            <person name="Korhonen P.K."/>
            <person name="Edoardo P."/>
            <person name="Giuseppe L.R."/>
            <person name="Gasser R.B."/>
        </authorList>
    </citation>
    <scope>NUCLEOTIDE SEQUENCE [LARGE SCALE GENOMIC DNA]</scope>
    <source>
        <strain evidence="3">ISS37</strain>
    </source>
</reference>
<gene>
    <name evidence="3" type="ORF">T07_14969</name>
</gene>
<feature type="region of interest" description="Disordered" evidence="1">
    <location>
        <begin position="55"/>
        <end position="87"/>
    </location>
</feature>
<proteinExistence type="predicted"/>
<organism evidence="3 4">
    <name type="scientific">Trichinella nelsoni</name>
    <dbReference type="NCBI Taxonomy" id="6336"/>
    <lineage>
        <taxon>Eukaryota</taxon>
        <taxon>Metazoa</taxon>
        <taxon>Ecdysozoa</taxon>
        <taxon>Nematoda</taxon>
        <taxon>Enoplea</taxon>
        <taxon>Dorylaimia</taxon>
        <taxon>Trichinellida</taxon>
        <taxon>Trichinellidae</taxon>
        <taxon>Trichinella</taxon>
    </lineage>
</organism>
<accession>A0A0V0S4V1</accession>
<evidence type="ECO:0000256" key="1">
    <source>
        <dbReference type="SAM" id="MobiDB-lite"/>
    </source>
</evidence>
<protein>
    <submittedName>
        <fullName evidence="3">Uncharacterized protein</fullName>
    </submittedName>
</protein>
<dbReference type="EMBL" id="JYDL01000037">
    <property type="protein sequence ID" value="KRX21671.1"/>
    <property type="molecule type" value="Genomic_DNA"/>
</dbReference>
<sequence length="133" mass="15078">MSEGCVRVEDVELTNGETLLLLLLLLLLSLWLWLNVSARLDRTGRLASRVVENEQHHHYHYHQKPPLLPSSSSSPPPPPPPPNSSSSRAWSVVMRRIDDDACSWIAASFTLSTLMGENIFILIYPEYFLQLIN</sequence>